<geneLocation type="plasmid" evidence="2 3">
    <name>unnamed1</name>
</geneLocation>
<gene>
    <name evidence="2" type="ORF">GBA63_21735</name>
</gene>
<feature type="region of interest" description="Disordered" evidence="1">
    <location>
        <begin position="354"/>
        <end position="388"/>
    </location>
</feature>
<proteinExistence type="predicted"/>
<evidence type="ECO:0000313" key="2">
    <source>
        <dbReference type="EMBL" id="QIN85343.1"/>
    </source>
</evidence>
<keyword evidence="3" id="KW-1185">Reference proteome</keyword>
<organism evidence="2 3">
    <name type="scientific">Rubrobacter tropicus</name>
    <dbReference type="NCBI Taxonomy" id="2653851"/>
    <lineage>
        <taxon>Bacteria</taxon>
        <taxon>Bacillati</taxon>
        <taxon>Actinomycetota</taxon>
        <taxon>Rubrobacteria</taxon>
        <taxon>Rubrobacterales</taxon>
        <taxon>Rubrobacteraceae</taxon>
        <taxon>Rubrobacter</taxon>
    </lineage>
</organism>
<evidence type="ECO:0000313" key="3">
    <source>
        <dbReference type="Proteomes" id="UP000501452"/>
    </source>
</evidence>
<sequence length="599" mass="63993">MMHAQYTPEEVRTLLDQHQTLEYGSATDADVLDAADVLEGVDELVCKLDPAVRRSELLLSSLPAGEHFYVPVVRNCSRGAGVAIDPEGTTSFMVTGGEFGDDFPTYFSARQAVAHALLRRAEVQTPADGQGDGPLARGLAALLGPRTDAPEISAPPTDEDAIVAALRANGNAVAAGRTVADIDPEVLATVYPLSEAGVAHLFASGAGAGAAGVVFALAGSTEGDRRRAVERLATLPGRSYSPRTYSVLFEGGEAGSHYSEEDWFGHSVKEAPKPETRELDDAGERFRAARFVRPSHDRPLDVAAIRRRIGADASTAAVREVSERALAAETPWDSKAERGRMQKTGARLRREISAAREARNGGPVEVRPAAELDADRRASRPEERPAGWLEDPKLRSAVERRRKSGRAAYDTARAVALGLCPELPHKLLHILRREGGEAGASSEQAFLARWSALTISAADPEAAVRAALRTLAEAGKVRRVRSQKTGEVFVAATEPLDETAYRRTLNGLIRDESFGIVNPWASEASGAAEPEGEAGEWRENLEDLEPGELHRLAPKRLSGGDAFERSLPEGDTIAEESALEEIAAIDAAVAEAVAEHDAA</sequence>
<keyword evidence="2" id="KW-0614">Plasmid</keyword>
<reference evidence="2 3" key="1">
    <citation type="submission" date="2019-10" db="EMBL/GenBank/DDBJ databases">
        <title>Rubrobacter sp nov SCSIO 52090 isolated from a deep-sea sediment in the South China Sea.</title>
        <authorList>
            <person name="Chen R.W."/>
        </authorList>
    </citation>
    <scope>NUCLEOTIDE SEQUENCE [LARGE SCALE GENOMIC DNA]</scope>
    <source>
        <strain evidence="2 3">SCSIO 52909</strain>
        <plasmid evidence="2 3">unnamed1</plasmid>
    </source>
</reference>
<dbReference type="RefSeq" id="WP_166180556.1">
    <property type="nucleotide sequence ID" value="NZ_CP045120.1"/>
</dbReference>
<feature type="compositionally biased region" description="Basic and acidic residues" evidence="1">
    <location>
        <begin position="368"/>
        <end position="388"/>
    </location>
</feature>
<dbReference type="KEGG" id="rub:GBA63_21735"/>
<dbReference type="Proteomes" id="UP000501452">
    <property type="component" value="Plasmid unnamed1"/>
</dbReference>
<dbReference type="EMBL" id="CP045120">
    <property type="protein sequence ID" value="QIN85343.1"/>
    <property type="molecule type" value="Genomic_DNA"/>
</dbReference>
<protein>
    <submittedName>
        <fullName evidence="2">Uncharacterized protein</fullName>
    </submittedName>
</protein>
<evidence type="ECO:0000256" key="1">
    <source>
        <dbReference type="SAM" id="MobiDB-lite"/>
    </source>
</evidence>
<accession>A0A6G8QFX1</accession>
<dbReference type="AlphaFoldDB" id="A0A6G8QFX1"/>
<name>A0A6G8QFX1_9ACTN</name>